<evidence type="ECO:0000313" key="2">
    <source>
        <dbReference type="EMBL" id="RPB14040.1"/>
    </source>
</evidence>
<name>A0A3N4KU54_9PEZI</name>
<dbReference type="AlphaFoldDB" id="A0A3N4KU54"/>
<feature type="region of interest" description="Disordered" evidence="1">
    <location>
        <begin position="10"/>
        <end position="105"/>
    </location>
</feature>
<dbReference type="Proteomes" id="UP000277580">
    <property type="component" value="Unassembled WGS sequence"/>
</dbReference>
<accession>A0A3N4KU54</accession>
<feature type="compositionally biased region" description="Basic residues" evidence="1">
    <location>
        <begin position="83"/>
        <end position="105"/>
    </location>
</feature>
<gene>
    <name evidence="2" type="ORF">P167DRAFT_91468</name>
</gene>
<dbReference type="EMBL" id="ML119120">
    <property type="protein sequence ID" value="RPB14040.1"/>
    <property type="molecule type" value="Genomic_DNA"/>
</dbReference>
<protein>
    <submittedName>
        <fullName evidence="2">Uncharacterized protein</fullName>
    </submittedName>
</protein>
<keyword evidence="3" id="KW-1185">Reference proteome</keyword>
<proteinExistence type="predicted"/>
<sequence>MLIYILMYISPRLASPSHAERTEQNSTFTNEILKEKKQSEKNNTTMIPPRQRGGGEGRRRDMQKNQKKTKRATGNRIDIEKGKNKHFSSKTKKRQKSRSYHTGRT</sequence>
<organism evidence="2 3">
    <name type="scientific">Morchella conica CCBAS932</name>
    <dbReference type="NCBI Taxonomy" id="1392247"/>
    <lineage>
        <taxon>Eukaryota</taxon>
        <taxon>Fungi</taxon>
        <taxon>Dikarya</taxon>
        <taxon>Ascomycota</taxon>
        <taxon>Pezizomycotina</taxon>
        <taxon>Pezizomycetes</taxon>
        <taxon>Pezizales</taxon>
        <taxon>Morchellaceae</taxon>
        <taxon>Morchella</taxon>
    </lineage>
</organism>
<dbReference type="InParanoid" id="A0A3N4KU54"/>
<reference evidence="2 3" key="1">
    <citation type="journal article" date="2018" name="Nat. Ecol. Evol.">
        <title>Pezizomycetes genomes reveal the molecular basis of ectomycorrhizal truffle lifestyle.</title>
        <authorList>
            <person name="Murat C."/>
            <person name="Payen T."/>
            <person name="Noel B."/>
            <person name="Kuo A."/>
            <person name="Morin E."/>
            <person name="Chen J."/>
            <person name="Kohler A."/>
            <person name="Krizsan K."/>
            <person name="Balestrini R."/>
            <person name="Da Silva C."/>
            <person name="Montanini B."/>
            <person name="Hainaut M."/>
            <person name="Levati E."/>
            <person name="Barry K.W."/>
            <person name="Belfiori B."/>
            <person name="Cichocki N."/>
            <person name="Clum A."/>
            <person name="Dockter R.B."/>
            <person name="Fauchery L."/>
            <person name="Guy J."/>
            <person name="Iotti M."/>
            <person name="Le Tacon F."/>
            <person name="Lindquist E.A."/>
            <person name="Lipzen A."/>
            <person name="Malagnac F."/>
            <person name="Mello A."/>
            <person name="Molinier V."/>
            <person name="Miyauchi S."/>
            <person name="Poulain J."/>
            <person name="Riccioni C."/>
            <person name="Rubini A."/>
            <person name="Sitrit Y."/>
            <person name="Splivallo R."/>
            <person name="Traeger S."/>
            <person name="Wang M."/>
            <person name="Zifcakova L."/>
            <person name="Wipf D."/>
            <person name="Zambonelli A."/>
            <person name="Paolocci F."/>
            <person name="Nowrousian M."/>
            <person name="Ottonello S."/>
            <person name="Baldrian P."/>
            <person name="Spatafora J.W."/>
            <person name="Henrissat B."/>
            <person name="Nagy L.G."/>
            <person name="Aury J.M."/>
            <person name="Wincker P."/>
            <person name="Grigoriev I.V."/>
            <person name="Bonfante P."/>
            <person name="Martin F.M."/>
        </authorList>
    </citation>
    <scope>NUCLEOTIDE SEQUENCE [LARGE SCALE GENOMIC DNA]</scope>
    <source>
        <strain evidence="2 3">CCBAS932</strain>
    </source>
</reference>
<feature type="compositionally biased region" description="Basic and acidic residues" evidence="1">
    <location>
        <begin position="53"/>
        <end position="64"/>
    </location>
</feature>
<evidence type="ECO:0000313" key="3">
    <source>
        <dbReference type="Proteomes" id="UP000277580"/>
    </source>
</evidence>
<evidence type="ECO:0000256" key="1">
    <source>
        <dbReference type="SAM" id="MobiDB-lite"/>
    </source>
</evidence>